<sequence>MPRLELVSLLNSKLLERQRQWSEDMRQGRPFPSPSMPGHFVCLGSNQSEQEYWYNVMLDTQHGVILVEQLDPGICPDLGIPQCTDVDIEDKDYELPEKETYDEATEVHYEVYAIRPFFEACEQKLRSLEWCPNFWDHGLVEDAGDGLDRDAMAERRRIIRDAGWPAETWNKDVAQWMIRELDGERGLDAEEICDPDRDQIGTG</sequence>
<protein>
    <submittedName>
        <fullName evidence="1">Uncharacterized protein</fullName>
    </submittedName>
</protein>
<dbReference type="RefSeq" id="XP_066694292.1">
    <property type="nucleotide sequence ID" value="XM_066850149.1"/>
</dbReference>
<comment type="caution">
    <text evidence="1">The sequence shown here is derived from an EMBL/GenBank/DDBJ whole genome shotgun (WGS) entry which is preliminary data.</text>
</comment>
<accession>A0ABR1PY14</accession>
<evidence type="ECO:0000313" key="1">
    <source>
        <dbReference type="EMBL" id="KAK7941540.1"/>
    </source>
</evidence>
<organism evidence="1 2">
    <name type="scientific">Apiospora aurea</name>
    <dbReference type="NCBI Taxonomy" id="335848"/>
    <lineage>
        <taxon>Eukaryota</taxon>
        <taxon>Fungi</taxon>
        <taxon>Dikarya</taxon>
        <taxon>Ascomycota</taxon>
        <taxon>Pezizomycotina</taxon>
        <taxon>Sordariomycetes</taxon>
        <taxon>Xylariomycetidae</taxon>
        <taxon>Amphisphaeriales</taxon>
        <taxon>Apiosporaceae</taxon>
        <taxon>Apiospora</taxon>
    </lineage>
</organism>
<gene>
    <name evidence="1" type="ORF">PG986_013927</name>
</gene>
<reference evidence="1 2" key="1">
    <citation type="submission" date="2023-01" db="EMBL/GenBank/DDBJ databases">
        <title>Analysis of 21 Apiospora genomes using comparative genomics revels a genus with tremendous synthesis potential of carbohydrate active enzymes and secondary metabolites.</title>
        <authorList>
            <person name="Sorensen T."/>
        </authorList>
    </citation>
    <scope>NUCLEOTIDE SEQUENCE [LARGE SCALE GENOMIC DNA]</scope>
    <source>
        <strain evidence="1 2">CBS 24483</strain>
    </source>
</reference>
<dbReference type="EMBL" id="JAQQWE010000009">
    <property type="protein sequence ID" value="KAK7941540.1"/>
    <property type="molecule type" value="Genomic_DNA"/>
</dbReference>
<dbReference type="GeneID" id="92083211"/>
<proteinExistence type="predicted"/>
<dbReference type="Proteomes" id="UP001391051">
    <property type="component" value="Unassembled WGS sequence"/>
</dbReference>
<name>A0ABR1PY14_9PEZI</name>
<evidence type="ECO:0000313" key="2">
    <source>
        <dbReference type="Proteomes" id="UP001391051"/>
    </source>
</evidence>
<keyword evidence="2" id="KW-1185">Reference proteome</keyword>